<evidence type="ECO:0000256" key="8">
    <source>
        <dbReference type="SAM" id="SignalP"/>
    </source>
</evidence>
<sequence length="454" mass="50620">MNKLIFYTVLFSFLSLPGIAQETAKKWTLDDCIDYALEQNIQLKKSKISYEESLVDTKEAKAQLFPSLSFSTSHNVVNRPYDQSGTNIVNVGGSGNYATSGGSNKTNYNGNYGVNASWTLFNGGKRLKTIEQQKLNNQIAELDIAQNANTIQESITQVYVQILYAAESVKTNENTLKLSEAQRDRGKELLAVGSIAQSDYAQLEAQCSTDKYQLVTAQATLKDYKLQLKQLLEIEGEEEMNLLIPELDTENVLSPLPSKTDVYQSALAFRPEIQSGKLNIEASELAINIAKKGYMPSLSLNAGIGTNNSSNQDYNFGKQLKYGLSNSVGLTLSIPIYNNRQTKSAVEKARLQSSNSELDLLNEQKTLFKTIETLWLDANSAQEQFVAANEKLHSTEISYNLINEQFNLGMKNTVDLLTEKNNMLAAQQELLQAKYMAILNRALLRFYQGEKINL</sequence>
<feature type="signal peptide" evidence="8">
    <location>
        <begin position="1"/>
        <end position="20"/>
    </location>
</feature>
<comment type="subcellular location">
    <subcellularLocation>
        <location evidence="1">Cell outer membrane</location>
    </subcellularLocation>
</comment>
<evidence type="ECO:0000313" key="9">
    <source>
        <dbReference type="EMBL" id="MCP9612944.1"/>
    </source>
</evidence>
<evidence type="ECO:0000256" key="1">
    <source>
        <dbReference type="ARBA" id="ARBA00004442"/>
    </source>
</evidence>
<keyword evidence="6" id="KW-0472">Membrane</keyword>
<evidence type="ECO:0000256" key="5">
    <source>
        <dbReference type="ARBA" id="ARBA00022692"/>
    </source>
</evidence>
<keyword evidence="3" id="KW-0813">Transport</keyword>
<dbReference type="EMBL" id="JANDHW010000017">
    <property type="protein sequence ID" value="MCP9612944.1"/>
    <property type="molecule type" value="Genomic_DNA"/>
</dbReference>
<evidence type="ECO:0000256" key="4">
    <source>
        <dbReference type="ARBA" id="ARBA00022452"/>
    </source>
</evidence>
<comment type="caution">
    <text evidence="9">The sequence shown here is derived from an EMBL/GenBank/DDBJ whole genome shotgun (WGS) entry which is preliminary data.</text>
</comment>
<protein>
    <submittedName>
        <fullName evidence="9">TolC family protein</fullName>
    </submittedName>
</protein>
<keyword evidence="7" id="KW-0998">Cell outer membrane</keyword>
<dbReference type="SUPFAM" id="SSF56954">
    <property type="entry name" value="Outer membrane efflux proteins (OEP)"/>
    <property type="match status" value="1"/>
</dbReference>
<proteinExistence type="inferred from homology"/>
<comment type="similarity">
    <text evidence="2">Belongs to the outer membrane factor (OMF) (TC 1.B.17) family.</text>
</comment>
<reference evidence="9 10" key="1">
    <citation type="submission" date="2022-07" db="EMBL/GenBank/DDBJ databases">
        <title>Fecal culturing of patients with breast cancer.</title>
        <authorList>
            <person name="Teng N.M.Y."/>
            <person name="Kiu R."/>
            <person name="Evans R."/>
            <person name="Baker D.J."/>
            <person name="Zenner C."/>
            <person name="Robinson S.D."/>
            <person name="Hall L.J."/>
        </authorList>
    </citation>
    <scope>NUCLEOTIDE SEQUENCE [LARGE SCALE GENOMIC DNA]</scope>
    <source>
        <strain evidence="9 10">LH1063</strain>
    </source>
</reference>
<dbReference type="PANTHER" id="PTHR30026">
    <property type="entry name" value="OUTER MEMBRANE PROTEIN TOLC"/>
    <property type="match status" value="1"/>
</dbReference>
<evidence type="ECO:0000313" key="10">
    <source>
        <dbReference type="Proteomes" id="UP001205603"/>
    </source>
</evidence>
<dbReference type="Pfam" id="PF02321">
    <property type="entry name" value="OEP"/>
    <property type="match status" value="2"/>
</dbReference>
<dbReference type="InterPro" id="IPR051906">
    <property type="entry name" value="TolC-like"/>
</dbReference>
<dbReference type="RefSeq" id="WP_255028326.1">
    <property type="nucleotide sequence ID" value="NZ_JANDHW010000017.1"/>
</dbReference>
<organism evidence="9 10">
    <name type="scientific">Coprobacter tertius</name>
    <dbReference type="NCBI Taxonomy" id="2944915"/>
    <lineage>
        <taxon>Bacteria</taxon>
        <taxon>Pseudomonadati</taxon>
        <taxon>Bacteroidota</taxon>
        <taxon>Bacteroidia</taxon>
        <taxon>Bacteroidales</taxon>
        <taxon>Barnesiellaceae</taxon>
        <taxon>Coprobacter</taxon>
    </lineage>
</organism>
<evidence type="ECO:0000256" key="3">
    <source>
        <dbReference type="ARBA" id="ARBA00022448"/>
    </source>
</evidence>
<dbReference type="Gene3D" id="1.20.1600.10">
    <property type="entry name" value="Outer membrane efflux proteins (OEP)"/>
    <property type="match status" value="1"/>
</dbReference>
<dbReference type="PANTHER" id="PTHR30026:SF20">
    <property type="entry name" value="OUTER MEMBRANE PROTEIN TOLC"/>
    <property type="match status" value="1"/>
</dbReference>
<keyword evidence="10" id="KW-1185">Reference proteome</keyword>
<gene>
    <name evidence="9" type="ORF">NMU02_12665</name>
</gene>
<name>A0ABT1MKM3_9BACT</name>
<dbReference type="Proteomes" id="UP001205603">
    <property type="component" value="Unassembled WGS sequence"/>
</dbReference>
<keyword evidence="5" id="KW-0812">Transmembrane</keyword>
<accession>A0ABT1MKM3</accession>
<feature type="chain" id="PRO_5046074279" evidence="8">
    <location>
        <begin position="21"/>
        <end position="454"/>
    </location>
</feature>
<evidence type="ECO:0000256" key="2">
    <source>
        <dbReference type="ARBA" id="ARBA00007613"/>
    </source>
</evidence>
<keyword evidence="4" id="KW-1134">Transmembrane beta strand</keyword>
<dbReference type="InterPro" id="IPR003423">
    <property type="entry name" value="OMP_efflux"/>
</dbReference>
<evidence type="ECO:0000256" key="7">
    <source>
        <dbReference type="ARBA" id="ARBA00023237"/>
    </source>
</evidence>
<evidence type="ECO:0000256" key="6">
    <source>
        <dbReference type="ARBA" id="ARBA00023136"/>
    </source>
</evidence>
<keyword evidence="8" id="KW-0732">Signal</keyword>